<protein>
    <recommendedName>
        <fullName evidence="3">Ferritin-like domain-containing protein</fullName>
    </recommendedName>
</protein>
<dbReference type="EMBL" id="BONZ01000061">
    <property type="protein sequence ID" value="GIH17908.1"/>
    <property type="molecule type" value="Genomic_DNA"/>
</dbReference>
<keyword evidence="2" id="KW-1185">Reference proteome</keyword>
<reference evidence="1" key="1">
    <citation type="submission" date="2021-01" db="EMBL/GenBank/DDBJ databases">
        <title>Whole genome shotgun sequence of Rugosimonospora africana NBRC 104875.</title>
        <authorList>
            <person name="Komaki H."/>
            <person name="Tamura T."/>
        </authorList>
    </citation>
    <scope>NUCLEOTIDE SEQUENCE</scope>
    <source>
        <strain evidence="1">NBRC 104875</strain>
    </source>
</reference>
<dbReference type="InterPro" id="IPR012348">
    <property type="entry name" value="RNR-like"/>
</dbReference>
<evidence type="ECO:0008006" key="3">
    <source>
        <dbReference type="Google" id="ProtNLM"/>
    </source>
</evidence>
<dbReference type="AlphaFoldDB" id="A0A8J3VTU2"/>
<gene>
    <name evidence="1" type="ORF">Raf01_60800</name>
</gene>
<dbReference type="InterPro" id="IPR009078">
    <property type="entry name" value="Ferritin-like_SF"/>
</dbReference>
<comment type="caution">
    <text evidence="1">The sequence shown here is derived from an EMBL/GenBank/DDBJ whole genome shotgun (WGS) entry which is preliminary data.</text>
</comment>
<dbReference type="Gene3D" id="1.10.620.20">
    <property type="entry name" value="Ribonucleotide Reductase, subunit A"/>
    <property type="match status" value="1"/>
</dbReference>
<dbReference type="SUPFAM" id="SSF47240">
    <property type="entry name" value="Ferritin-like"/>
    <property type="match status" value="1"/>
</dbReference>
<organism evidence="1 2">
    <name type="scientific">Rugosimonospora africana</name>
    <dbReference type="NCBI Taxonomy" id="556532"/>
    <lineage>
        <taxon>Bacteria</taxon>
        <taxon>Bacillati</taxon>
        <taxon>Actinomycetota</taxon>
        <taxon>Actinomycetes</taxon>
        <taxon>Micromonosporales</taxon>
        <taxon>Micromonosporaceae</taxon>
        <taxon>Rugosimonospora</taxon>
    </lineage>
</organism>
<accession>A0A8J3VTU2</accession>
<proteinExistence type="predicted"/>
<evidence type="ECO:0000313" key="1">
    <source>
        <dbReference type="EMBL" id="GIH17908.1"/>
    </source>
</evidence>
<name>A0A8J3VTU2_9ACTN</name>
<dbReference type="Proteomes" id="UP000642748">
    <property type="component" value="Unassembled WGS sequence"/>
</dbReference>
<dbReference type="GO" id="GO:0016491">
    <property type="term" value="F:oxidoreductase activity"/>
    <property type="evidence" value="ECO:0007669"/>
    <property type="project" value="InterPro"/>
</dbReference>
<dbReference type="RefSeq" id="WP_203921448.1">
    <property type="nucleotide sequence ID" value="NZ_BONZ01000061.1"/>
</dbReference>
<sequence length="263" mass="29507">MAFDTDTYARTVSPVGFDDLDYASFTERPLSAGALRCLRYMCDIENHTVCYLRDLLVTPSHADPEVTTFLTMWAYEEYWHGEALARVLAAHGIPTGDGHIRQVREGLGWRDRLTPVGTSLIANLIGADFVAVHMTWGAINEWSTHAGYARLAELEDHPVLTRLLDRIMRQETRHVAFYASQARERLRGSAHARRLTRFALRRFWAPVGAGVMPRAETGHLMRFLLGDARGRMLATQIDEKIDRLPGLAGLGLVRRASSSYAVA</sequence>
<evidence type="ECO:0000313" key="2">
    <source>
        <dbReference type="Proteomes" id="UP000642748"/>
    </source>
</evidence>